<dbReference type="GO" id="GO:0031012">
    <property type="term" value="C:extracellular matrix"/>
    <property type="evidence" value="ECO:0007669"/>
    <property type="project" value="TreeGrafter"/>
</dbReference>
<evidence type="ECO:0000256" key="6">
    <source>
        <dbReference type="SAM" id="MobiDB-lite"/>
    </source>
</evidence>
<dbReference type="AlphaFoldDB" id="A0A336M461"/>
<dbReference type="SUPFAM" id="SSF48726">
    <property type="entry name" value="Immunoglobulin"/>
    <property type="match status" value="1"/>
</dbReference>
<dbReference type="InterPro" id="IPR000884">
    <property type="entry name" value="TSP1_rpt"/>
</dbReference>
<protein>
    <submittedName>
        <fullName evidence="9">CSON009496 protein</fullName>
    </submittedName>
</protein>
<dbReference type="EMBL" id="UFQT01000377">
    <property type="protein sequence ID" value="SSX23729.1"/>
    <property type="molecule type" value="Genomic_DNA"/>
</dbReference>
<dbReference type="Gene3D" id="2.20.100.10">
    <property type="entry name" value="Thrombospondin type-1 (TSP1) repeat"/>
    <property type="match status" value="9"/>
</dbReference>
<feature type="compositionally biased region" description="Polar residues" evidence="6">
    <location>
        <begin position="904"/>
        <end position="922"/>
    </location>
</feature>
<dbReference type="InterPro" id="IPR003598">
    <property type="entry name" value="Ig_sub2"/>
</dbReference>
<feature type="compositionally biased region" description="Acidic residues" evidence="6">
    <location>
        <begin position="56"/>
        <end position="72"/>
    </location>
</feature>
<dbReference type="PANTHER" id="PTHR13723">
    <property type="entry name" value="ADAMTS A DISINTEGRIN AND METALLOPROTEASE WITH THROMBOSPONDIN MOTIFS PROTEASE"/>
    <property type="match status" value="1"/>
</dbReference>
<organism evidence="9">
    <name type="scientific">Culicoides sonorensis</name>
    <name type="common">Biting midge</name>
    <dbReference type="NCBI Taxonomy" id="179676"/>
    <lineage>
        <taxon>Eukaryota</taxon>
        <taxon>Metazoa</taxon>
        <taxon>Ecdysozoa</taxon>
        <taxon>Arthropoda</taxon>
        <taxon>Hexapoda</taxon>
        <taxon>Insecta</taxon>
        <taxon>Pterygota</taxon>
        <taxon>Neoptera</taxon>
        <taxon>Endopterygota</taxon>
        <taxon>Diptera</taxon>
        <taxon>Nematocera</taxon>
        <taxon>Chironomoidea</taxon>
        <taxon>Ceratopogonidae</taxon>
        <taxon>Ceratopogoninae</taxon>
        <taxon>Culicoides</taxon>
        <taxon>Monoculicoides</taxon>
    </lineage>
</organism>
<dbReference type="Pfam" id="PF19236">
    <property type="entry name" value="ADAMTS_CR_3"/>
    <property type="match status" value="1"/>
</dbReference>
<feature type="domain" description="Ig-like" evidence="7">
    <location>
        <begin position="730"/>
        <end position="815"/>
    </location>
</feature>
<evidence type="ECO:0000259" key="8">
    <source>
        <dbReference type="PROSITE" id="PS50900"/>
    </source>
</evidence>
<dbReference type="InterPro" id="IPR013098">
    <property type="entry name" value="Ig_I-set"/>
</dbReference>
<dbReference type="GO" id="GO:0006508">
    <property type="term" value="P:proteolysis"/>
    <property type="evidence" value="ECO:0007669"/>
    <property type="project" value="TreeGrafter"/>
</dbReference>
<dbReference type="InterPro" id="IPR010909">
    <property type="entry name" value="PLAC"/>
</dbReference>
<feature type="region of interest" description="Disordered" evidence="6">
    <location>
        <begin position="848"/>
        <end position="922"/>
    </location>
</feature>
<dbReference type="InterPro" id="IPR013273">
    <property type="entry name" value="ADAMTS/ADAMTS-like"/>
</dbReference>
<dbReference type="PROSITE" id="PS50900">
    <property type="entry name" value="PLAC"/>
    <property type="match status" value="1"/>
</dbReference>
<dbReference type="GO" id="GO:0030198">
    <property type="term" value="P:extracellular matrix organization"/>
    <property type="evidence" value="ECO:0007669"/>
    <property type="project" value="InterPro"/>
</dbReference>
<evidence type="ECO:0000256" key="1">
    <source>
        <dbReference type="ARBA" id="ARBA00004613"/>
    </source>
</evidence>
<comment type="subcellular location">
    <subcellularLocation>
        <location evidence="1">Secreted</location>
    </subcellularLocation>
</comment>
<feature type="compositionally biased region" description="Basic and acidic residues" evidence="6">
    <location>
        <begin position="369"/>
        <end position="380"/>
    </location>
</feature>
<accession>A0A336M461</accession>
<dbReference type="VEuPathDB" id="VectorBase:CSON009496"/>
<feature type="compositionally biased region" description="Low complexity" evidence="6">
    <location>
        <begin position="312"/>
        <end position="322"/>
    </location>
</feature>
<name>A0A336M461_CULSO</name>
<feature type="region of interest" description="Disordered" evidence="6">
    <location>
        <begin position="312"/>
        <end position="393"/>
    </location>
</feature>
<keyword evidence="5" id="KW-1015">Disulfide bond</keyword>
<sequence length="1234" mass="139383">MQPCPDPQDFRAQQCAAYNEVPYDGALFKWEPHYDYTEPCALTCRGKPAQQFDESPQSEDEENDEYSSEDDGSVVTQLSHRVQDGTRCRPGSLDMCIHGKCQRVGCDLKIGSTKRIDSCGVCGGDGSTCSEPLYQWEMAQMSHCSVTCGGGYKMSMPSCRNRITSTEVEESLCNASNKPEPQIMTCNNHLCPPKWIADEWGPCSVKCGGGKRMRIIVCAEESNGNRHRVPDEACRGIPPRIEEACNTHECPKWVPTEWSGCSVSCGTGMQTRIISCLDQWDKPSEECDPKSKMTSTQECSTGIQCATEDATTVSSVAQSTSSGFKTTKRFDDKMTEDPENEEMEEEESEEDLEESLHNFHHSSTTSQQFERKSTTREEIRPTPMEPQELRMQRDDSRAYYHGNRHDSNSYGHQIYYPHQALPKAERLVDQRIPSEATFIQDHDWSPCSATCGEGIRRRPYKCKIFLEFSKTVATLNDSLCHGIKPPDEVERCFMEPCSMSNTYEDRPYIHDNYRSNHDGIKVQAAVPGKTYSWREEGYTSCSASCLGGVEELIINCVRDDTGKVVSPFLCSQETKPENRIRTCNDIPCPPRWNYSEYSPCSKSCGIGIKTREVTCIHEVTRGGENTMTVPNNMCPQPPPSDRQYCNVLDCPVEWETGEWSKCTKPCGGGYKERKVTCIQIMAQEHKVERPNRCPAPKPQDRKPCNSKPCAPEDQHPPILSSNTTFIQHDPKKTKITLKIGGAATVFYGTQIKIKCPVKRYNRTKIRWMKDNRELRNSKKHKVSKKGALRVIDVNFKDAGVYACVAGLSESSIKLSVKAKPGDMISSEEYERHHEGDPIQYGLRESSHQGSYLLPSEDRSHENDGNKGVRVNNKQRSKNRARHKNPEDLRNPESSVMENDDMAVSDSSSLFSSQTPPISSSGGRNMPHFQHLIASLQLLWPFQSFSNSRGHHLLTAYMNRFKPIHETDTNLNDESLHVNTLGLKSATVRHVHDKDEENVKIPFKDIKFEWYITPWSECSQTCGANGGGYRLRSAHCQMHVENQTQNVDNNLCEDAGLSVPETVEKCGNVECPRWETTEWTPCTQSKCFAMHTALQRRDVFCRFGNDTTGGGGSRKMCDENEMPVSKQECYSEKCKGVWRVEAWSECNAPCNGQGIKYRILQCVWYGTKKPAGIACKDQPRPAVMKVCKGPPCISNPSECRDISRYCNKVKSMGLCRLHRYQQQCCKSCRFNIYNN</sequence>
<keyword evidence="2" id="KW-0964">Secreted</keyword>
<evidence type="ECO:0000259" key="7">
    <source>
        <dbReference type="PROSITE" id="PS50835"/>
    </source>
</evidence>
<feature type="compositionally biased region" description="Acidic residues" evidence="6">
    <location>
        <begin position="337"/>
        <end position="353"/>
    </location>
</feature>
<keyword evidence="4" id="KW-0677">Repeat</keyword>
<dbReference type="InterPro" id="IPR036179">
    <property type="entry name" value="Ig-like_dom_sf"/>
</dbReference>
<proteinExistence type="predicted"/>
<evidence type="ECO:0000256" key="3">
    <source>
        <dbReference type="ARBA" id="ARBA00022729"/>
    </source>
</evidence>
<dbReference type="InterPro" id="IPR050439">
    <property type="entry name" value="ADAMTS_ADAMTS-like"/>
</dbReference>
<dbReference type="Pfam" id="PF08686">
    <property type="entry name" value="PLAC"/>
    <property type="match status" value="1"/>
</dbReference>
<dbReference type="GO" id="GO:0004222">
    <property type="term" value="F:metalloendopeptidase activity"/>
    <property type="evidence" value="ECO:0007669"/>
    <property type="project" value="TreeGrafter"/>
</dbReference>
<dbReference type="InterPro" id="IPR013783">
    <property type="entry name" value="Ig-like_fold"/>
</dbReference>
<dbReference type="InterPro" id="IPR036383">
    <property type="entry name" value="TSP1_rpt_sf"/>
</dbReference>
<feature type="compositionally biased region" description="Basic residues" evidence="6">
    <location>
        <begin position="872"/>
        <end position="882"/>
    </location>
</feature>
<keyword evidence="3" id="KW-0732">Signal</keyword>
<dbReference type="SUPFAM" id="SSF82895">
    <property type="entry name" value="TSP-1 type 1 repeat"/>
    <property type="match status" value="8"/>
</dbReference>
<evidence type="ECO:0000256" key="5">
    <source>
        <dbReference type="ARBA" id="ARBA00023157"/>
    </source>
</evidence>
<feature type="compositionally biased region" description="Basic and acidic residues" evidence="6">
    <location>
        <begin position="855"/>
        <end position="866"/>
    </location>
</feature>
<gene>
    <name evidence="9" type="primary">CSON009496</name>
</gene>
<dbReference type="Pfam" id="PF19030">
    <property type="entry name" value="TSP1_ADAMTS"/>
    <property type="match status" value="9"/>
</dbReference>
<dbReference type="FunFam" id="2.20.100.10:FF:000009">
    <property type="entry name" value="ADAMTS-like protein 3 isoform A"/>
    <property type="match status" value="1"/>
</dbReference>
<dbReference type="Pfam" id="PF07679">
    <property type="entry name" value="I-set"/>
    <property type="match status" value="1"/>
</dbReference>
<evidence type="ECO:0000256" key="4">
    <source>
        <dbReference type="ARBA" id="ARBA00022737"/>
    </source>
</evidence>
<evidence type="ECO:0000313" key="9">
    <source>
        <dbReference type="EMBL" id="SSX23729.1"/>
    </source>
</evidence>
<evidence type="ECO:0000256" key="2">
    <source>
        <dbReference type="ARBA" id="ARBA00022525"/>
    </source>
</evidence>
<feature type="region of interest" description="Disordered" evidence="6">
    <location>
        <begin position="50"/>
        <end position="74"/>
    </location>
</feature>
<feature type="domain" description="PLAC" evidence="8">
    <location>
        <begin position="1194"/>
        <end position="1231"/>
    </location>
</feature>
<dbReference type="PROSITE" id="PS50835">
    <property type="entry name" value="IG_LIKE"/>
    <property type="match status" value="1"/>
</dbReference>
<dbReference type="PANTHER" id="PTHR13723:SF313">
    <property type="entry name" value="PEPTIDASE M12B DOMAIN-CONTAINING PROTEIN"/>
    <property type="match status" value="1"/>
</dbReference>
<reference evidence="9" key="1">
    <citation type="submission" date="2018-07" db="EMBL/GenBank/DDBJ databases">
        <authorList>
            <person name="Quirk P.G."/>
            <person name="Krulwich T.A."/>
        </authorList>
    </citation>
    <scope>NUCLEOTIDE SEQUENCE</scope>
</reference>
<dbReference type="SMART" id="SM00409">
    <property type="entry name" value="IG"/>
    <property type="match status" value="1"/>
</dbReference>
<feature type="region of interest" description="Disordered" evidence="6">
    <location>
        <begin position="688"/>
        <end position="718"/>
    </location>
</feature>
<dbReference type="SMART" id="SM00408">
    <property type="entry name" value="IGc2"/>
    <property type="match status" value="1"/>
</dbReference>
<dbReference type="SMART" id="SM00209">
    <property type="entry name" value="TSP1"/>
    <property type="match status" value="9"/>
</dbReference>
<dbReference type="PRINTS" id="PR01857">
    <property type="entry name" value="ADAMTSFAMILY"/>
</dbReference>
<dbReference type="PROSITE" id="PS50092">
    <property type="entry name" value="TSP1"/>
    <property type="match status" value="7"/>
</dbReference>
<dbReference type="FunFam" id="2.20.100.10:FF:000005">
    <property type="entry name" value="ADAM metallopeptidase with thrombospondin type 1 motif 9"/>
    <property type="match status" value="2"/>
</dbReference>
<dbReference type="Gene3D" id="2.60.40.10">
    <property type="entry name" value="Immunoglobulins"/>
    <property type="match status" value="1"/>
</dbReference>
<dbReference type="InterPro" id="IPR045371">
    <property type="entry name" value="ADAMTS_CR_3"/>
</dbReference>
<dbReference type="GO" id="GO:0005576">
    <property type="term" value="C:extracellular region"/>
    <property type="evidence" value="ECO:0007669"/>
    <property type="project" value="UniProtKB-SubCell"/>
</dbReference>
<dbReference type="InterPro" id="IPR003599">
    <property type="entry name" value="Ig_sub"/>
</dbReference>
<dbReference type="InterPro" id="IPR007110">
    <property type="entry name" value="Ig-like_dom"/>
</dbReference>